<evidence type="ECO:0000313" key="1">
    <source>
        <dbReference type="EMBL" id="GAA4905364.1"/>
    </source>
</evidence>
<evidence type="ECO:0000313" key="2">
    <source>
        <dbReference type="Proteomes" id="UP001501436"/>
    </source>
</evidence>
<name>A0ABP9FKP0_9SPHI</name>
<dbReference type="Pfam" id="PF19654">
    <property type="entry name" value="DUF6157"/>
    <property type="match status" value="1"/>
</dbReference>
<protein>
    <submittedName>
        <fullName evidence="1">DUF6157 family protein</fullName>
    </submittedName>
</protein>
<dbReference type="EMBL" id="BAABJI010000001">
    <property type="protein sequence ID" value="GAA4905364.1"/>
    <property type="molecule type" value="Genomic_DNA"/>
</dbReference>
<keyword evidence="2" id="KW-1185">Reference proteome</keyword>
<gene>
    <name evidence="1" type="ORF">GCM10023313_05010</name>
</gene>
<dbReference type="RefSeq" id="WP_345329319.1">
    <property type="nucleotide sequence ID" value="NZ_BAABJI010000001.1"/>
</dbReference>
<dbReference type="InterPro" id="IPR046155">
    <property type="entry name" value="DUF6157"/>
</dbReference>
<sequence length="136" mass="15259">MYSTNYYDTFIQVADDCPVTAADVPPVKGDNKSIANIQFDMMAHHPYEFTSDDVVFEAYALKNNISGAEKQAAREQYFSKGQACLRASTLAKRYGWGIHSNAEGKVAIYGLGSDEYEQYSHNKQLKQLKAMRSKKA</sequence>
<comment type="caution">
    <text evidence="1">The sequence shown here is derived from an EMBL/GenBank/DDBJ whole genome shotgun (WGS) entry which is preliminary data.</text>
</comment>
<dbReference type="Proteomes" id="UP001501436">
    <property type="component" value="Unassembled WGS sequence"/>
</dbReference>
<reference evidence="2" key="1">
    <citation type="journal article" date="2019" name="Int. J. Syst. Evol. Microbiol.">
        <title>The Global Catalogue of Microorganisms (GCM) 10K type strain sequencing project: providing services to taxonomists for standard genome sequencing and annotation.</title>
        <authorList>
            <consortium name="The Broad Institute Genomics Platform"/>
            <consortium name="The Broad Institute Genome Sequencing Center for Infectious Disease"/>
            <person name="Wu L."/>
            <person name="Ma J."/>
        </authorList>
    </citation>
    <scope>NUCLEOTIDE SEQUENCE [LARGE SCALE GENOMIC DNA]</scope>
    <source>
        <strain evidence="2">JCM 18283</strain>
    </source>
</reference>
<proteinExistence type="predicted"/>
<accession>A0ABP9FKP0</accession>
<organism evidence="1 2">
    <name type="scientific">Mucilaginibacter defluvii</name>
    <dbReference type="NCBI Taxonomy" id="1196019"/>
    <lineage>
        <taxon>Bacteria</taxon>
        <taxon>Pseudomonadati</taxon>
        <taxon>Bacteroidota</taxon>
        <taxon>Sphingobacteriia</taxon>
        <taxon>Sphingobacteriales</taxon>
        <taxon>Sphingobacteriaceae</taxon>
        <taxon>Mucilaginibacter</taxon>
    </lineage>
</organism>